<organism evidence="1 2">
    <name type="scientific">Trichonephila clavata</name>
    <name type="common">Joro spider</name>
    <name type="synonym">Nephila clavata</name>
    <dbReference type="NCBI Taxonomy" id="2740835"/>
    <lineage>
        <taxon>Eukaryota</taxon>
        <taxon>Metazoa</taxon>
        <taxon>Ecdysozoa</taxon>
        <taxon>Arthropoda</taxon>
        <taxon>Chelicerata</taxon>
        <taxon>Arachnida</taxon>
        <taxon>Araneae</taxon>
        <taxon>Araneomorphae</taxon>
        <taxon>Entelegynae</taxon>
        <taxon>Araneoidea</taxon>
        <taxon>Nephilidae</taxon>
        <taxon>Trichonephila</taxon>
    </lineage>
</organism>
<comment type="caution">
    <text evidence="1">The sequence shown here is derived from an EMBL/GenBank/DDBJ whole genome shotgun (WGS) entry which is preliminary data.</text>
</comment>
<dbReference type="AlphaFoldDB" id="A0A8X6L6A3"/>
<dbReference type="Gene3D" id="3.90.320.10">
    <property type="match status" value="1"/>
</dbReference>
<keyword evidence="2" id="KW-1185">Reference proteome</keyword>
<sequence>MEYGDSYEGEALKSLENSLGWKMRPCGLFMHSKLQYLAATPDGLVDDGIVEGQRFLACKDVKKVGTFLLQLFIARTYGSKISQISADAKPGFDSGSTGNF</sequence>
<dbReference type="SUPFAM" id="SSF52980">
    <property type="entry name" value="Restriction endonuclease-like"/>
    <property type="match status" value="1"/>
</dbReference>
<dbReference type="GO" id="GO:0006281">
    <property type="term" value="P:DNA repair"/>
    <property type="evidence" value="ECO:0007669"/>
    <property type="project" value="UniProtKB-ARBA"/>
</dbReference>
<evidence type="ECO:0000313" key="1">
    <source>
        <dbReference type="EMBL" id="GFQ99290.1"/>
    </source>
</evidence>
<proteinExistence type="predicted"/>
<gene>
    <name evidence="1" type="ORF">TNCT_393451</name>
</gene>
<name>A0A8X6L6A3_TRICU</name>
<protein>
    <submittedName>
        <fullName evidence="1">Uncharacterized protein</fullName>
    </submittedName>
</protein>
<accession>A0A8X6L6A3</accession>
<dbReference type="InterPro" id="IPR011604">
    <property type="entry name" value="PDDEXK-like_dom_sf"/>
</dbReference>
<dbReference type="OrthoDB" id="6477208at2759"/>
<dbReference type="Proteomes" id="UP000887116">
    <property type="component" value="Unassembled WGS sequence"/>
</dbReference>
<reference evidence="1" key="1">
    <citation type="submission" date="2020-07" db="EMBL/GenBank/DDBJ databases">
        <title>Multicomponent nature underlies the extraordinary mechanical properties of spider dragline silk.</title>
        <authorList>
            <person name="Kono N."/>
            <person name="Nakamura H."/>
            <person name="Mori M."/>
            <person name="Yoshida Y."/>
            <person name="Ohtoshi R."/>
            <person name="Malay A.D."/>
            <person name="Moran D.A.P."/>
            <person name="Tomita M."/>
            <person name="Numata K."/>
            <person name="Arakawa K."/>
        </authorList>
    </citation>
    <scope>NUCLEOTIDE SEQUENCE</scope>
</reference>
<dbReference type="EMBL" id="BMAO01034837">
    <property type="protein sequence ID" value="GFQ99290.1"/>
    <property type="molecule type" value="Genomic_DNA"/>
</dbReference>
<evidence type="ECO:0000313" key="2">
    <source>
        <dbReference type="Proteomes" id="UP000887116"/>
    </source>
</evidence>
<dbReference type="InterPro" id="IPR011335">
    <property type="entry name" value="Restrct_endonuc-II-like"/>
</dbReference>